<evidence type="ECO:0000259" key="1">
    <source>
        <dbReference type="Pfam" id="PF09937"/>
    </source>
</evidence>
<organism evidence="2 3">
    <name type="scientific">Caballeronia novacaledonica</name>
    <dbReference type="NCBI Taxonomy" id="1544861"/>
    <lineage>
        <taxon>Bacteria</taxon>
        <taxon>Pseudomonadati</taxon>
        <taxon>Pseudomonadota</taxon>
        <taxon>Betaproteobacteria</taxon>
        <taxon>Burkholderiales</taxon>
        <taxon>Burkholderiaceae</taxon>
        <taxon>Caballeronia</taxon>
    </lineage>
</organism>
<dbReference type="Pfam" id="PF09937">
    <property type="entry name" value="DUF2169"/>
    <property type="match status" value="1"/>
</dbReference>
<comment type="caution">
    <text evidence="2">The sequence shown here is derived from an EMBL/GenBank/DDBJ whole genome shotgun (WGS) entry which is preliminary data.</text>
</comment>
<evidence type="ECO:0000313" key="2">
    <source>
        <dbReference type="EMBL" id="GJH29936.1"/>
    </source>
</evidence>
<evidence type="ECO:0000313" key="3">
    <source>
        <dbReference type="Proteomes" id="UP001055111"/>
    </source>
</evidence>
<name>A0AA37IN74_9BURK</name>
<dbReference type="AlphaFoldDB" id="A0AA37IN74"/>
<gene>
    <name evidence="2" type="ORF">CBA19CS42_35490</name>
</gene>
<dbReference type="RefSeq" id="WP_238217458.1">
    <property type="nucleotide sequence ID" value="NZ_BPUS01000029.1"/>
</dbReference>
<reference evidence="2" key="1">
    <citation type="submission" date="2022-09" db="EMBL/GenBank/DDBJ databases">
        <title>Isolation and characterization of 3-chlorobenzoate degrading bacteria from soils in Shizuoka.</title>
        <authorList>
            <person name="Ifat A."/>
            <person name="Ogawa N."/>
            <person name="Kimbara K."/>
            <person name="Moriuchi R."/>
            <person name="Dohra H."/>
            <person name="Shintani M."/>
        </authorList>
    </citation>
    <scope>NUCLEOTIDE SEQUENCE</scope>
    <source>
        <strain evidence="2">19CS4-2</strain>
    </source>
</reference>
<proteinExistence type="predicted"/>
<protein>
    <submittedName>
        <fullName evidence="2">DUF2169 domain-containing protein</fullName>
    </submittedName>
</protein>
<feature type="domain" description="DUF2169" evidence="1">
    <location>
        <begin position="21"/>
        <end position="320"/>
    </location>
</feature>
<sequence>MELINQTGFEADWSLGFQRNGRELAIIVAKATFSLPSDENAAPELPPAARQVPLTGPDEFTGTPGYSAVLHETDFAHFKSRCDVLFNGSAHGPHEQPEQSVVVGLKVGAMCKSLRVVGDRLWAGSRFHPRPDAPIPFVSKPISYDVAFGGMHEGSADGTKPYCLRANPVGRGYHPDPDAAWLRQTLLPNTEEVGRPVRSPSATYRPMSLGAIGRNFAERAPLAGTFDQHWLDNVAPFWPDDFRYEYFQCAPSDQRIDYPKGGEPVVLRNLTRGGLLRFVLPTLDLSVLASRYRGNDAMHAMAIDTIFIEPAFGHMTMTCRVAIPMARSLFDLRRLIVGETPKLRIALRSRGKPHYASPKAFLEANPQFGARR</sequence>
<accession>A0AA37IN74</accession>
<dbReference type="InterPro" id="IPR018683">
    <property type="entry name" value="DUF2169"/>
</dbReference>
<dbReference type="Proteomes" id="UP001055111">
    <property type="component" value="Unassembled WGS sequence"/>
</dbReference>
<dbReference type="EMBL" id="BPUS01000029">
    <property type="protein sequence ID" value="GJH29936.1"/>
    <property type="molecule type" value="Genomic_DNA"/>
</dbReference>